<sequence length="26" mass="2666">MYLALNNGPFAAILGVLLLNSAATAF</sequence>
<reference evidence="1" key="1">
    <citation type="submission" date="2014-09" db="EMBL/GenBank/DDBJ databases">
        <authorList>
            <person name="Magalhaes I.L.F."/>
            <person name="Oliveira U."/>
            <person name="Santos F.R."/>
            <person name="Vidigal T.H.D.A."/>
            <person name="Brescovit A.D."/>
            <person name="Santos A.J."/>
        </authorList>
    </citation>
    <scope>NUCLEOTIDE SEQUENCE</scope>
    <source>
        <tissue evidence="1">Shoot tissue taken approximately 20 cm above the soil surface</tissue>
    </source>
</reference>
<accession>A0A0A9EPJ5</accession>
<protein>
    <submittedName>
        <fullName evidence="1">Uncharacterized protein</fullName>
    </submittedName>
</protein>
<name>A0A0A9EPJ5_ARUDO</name>
<dbReference type="EMBL" id="GBRH01196967">
    <property type="protein sequence ID" value="JAE00929.1"/>
    <property type="molecule type" value="Transcribed_RNA"/>
</dbReference>
<evidence type="ECO:0000313" key="1">
    <source>
        <dbReference type="EMBL" id="JAE00929.1"/>
    </source>
</evidence>
<organism evidence="1">
    <name type="scientific">Arundo donax</name>
    <name type="common">Giant reed</name>
    <name type="synonym">Donax arundinaceus</name>
    <dbReference type="NCBI Taxonomy" id="35708"/>
    <lineage>
        <taxon>Eukaryota</taxon>
        <taxon>Viridiplantae</taxon>
        <taxon>Streptophyta</taxon>
        <taxon>Embryophyta</taxon>
        <taxon>Tracheophyta</taxon>
        <taxon>Spermatophyta</taxon>
        <taxon>Magnoliopsida</taxon>
        <taxon>Liliopsida</taxon>
        <taxon>Poales</taxon>
        <taxon>Poaceae</taxon>
        <taxon>PACMAD clade</taxon>
        <taxon>Arundinoideae</taxon>
        <taxon>Arundineae</taxon>
        <taxon>Arundo</taxon>
    </lineage>
</organism>
<proteinExistence type="predicted"/>
<dbReference type="AlphaFoldDB" id="A0A0A9EPJ5"/>
<reference evidence="1" key="2">
    <citation type="journal article" date="2015" name="Data Brief">
        <title>Shoot transcriptome of the giant reed, Arundo donax.</title>
        <authorList>
            <person name="Barrero R.A."/>
            <person name="Guerrero F.D."/>
            <person name="Moolhuijzen P."/>
            <person name="Goolsby J.A."/>
            <person name="Tidwell J."/>
            <person name="Bellgard S.E."/>
            <person name="Bellgard M.I."/>
        </authorList>
    </citation>
    <scope>NUCLEOTIDE SEQUENCE</scope>
    <source>
        <tissue evidence="1">Shoot tissue taken approximately 20 cm above the soil surface</tissue>
    </source>
</reference>